<feature type="transmembrane region" description="Helical" evidence="1">
    <location>
        <begin position="6"/>
        <end position="24"/>
    </location>
</feature>
<dbReference type="STRING" id="525898.Sdel_0946"/>
<reference evidence="2 3" key="2">
    <citation type="journal article" date="2010" name="Stand. Genomic Sci.">
        <title>Complete genome sequence of Sulfurospirillum deleyianum type strain (5175).</title>
        <authorList>
            <person name="Sikorski J."/>
            <person name="Lapidus A."/>
            <person name="Copeland A."/>
            <person name="Glavina Del Rio T."/>
            <person name="Nolan M."/>
            <person name="Lucas S."/>
            <person name="Chen F."/>
            <person name="Tice H."/>
            <person name="Cheng J.F."/>
            <person name="Saunders E."/>
            <person name="Bruce D."/>
            <person name="Goodwin L."/>
            <person name="Pitluck S."/>
            <person name="Ovchinnikova G."/>
            <person name="Pati A."/>
            <person name="Ivanova N."/>
            <person name="Mavromatis K."/>
            <person name="Chen A."/>
            <person name="Palaniappan K."/>
            <person name="Chain P."/>
            <person name="Land M."/>
            <person name="Hauser L."/>
            <person name="Chang Y.J."/>
            <person name="Jeffries C.D."/>
            <person name="Brettin T."/>
            <person name="Detter J.C."/>
            <person name="Han C."/>
            <person name="Rohde M."/>
            <person name="Lang E."/>
            <person name="Spring S."/>
            <person name="Goker M."/>
            <person name="Bristow J."/>
            <person name="Eisen J.A."/>
            <person name="Markowitz V."/>
            <person name="Hugenholtz P."/>
            <person name="Kyrpides N.C."/>
            <person name="Klenk H.P."/>
        </authorList>
    </citation>
    <scope>NUCLEOTIDE SEQUENCE [LARGE SCALE GENOMIC DNA]</scope>
    <source>
        <strain evidence="3">ATCC 51133 / DSM 6946 / 5175</strain>
    </source>
</reference>
<keyword evidence="3" id="KW-1185">Reference proteome</keyword>
<reference evidence="3" key="1">
    <citation type="submission" date="2009-11" db="EMBL/GenBank/DDBJ databases">
        <title>The complete genome of Sulfurospirillum deleyianum DSM 6946.</title>
        <authorList>
            <consortium name="US DOE Joint Genome Institute (JGI-PGF)"/>
            <person name="Lucas S."/>
            <person name="Copeland A."/>
            <person name="Lapidus A."/>
            <person name="Glavina del Rio T."/>
            <person name="Dalin E."/>
            <person name="Tice H."/>
            <person name="Bruce D."/>
            <person name="Goodwin L."/>
            <person name="Pitluck S."/>
            <person name="Kyrpides N."/>
            <person name="Mavromatis K."/>
            <person name="Ivanova N."/>
            <person name="Ovchinnikova G."/>
            <person name="Munk A.C."/>
            <person name="Lu M."/>
            <person name="Brettin T."/>
            <person name="Detter J.C."/>
            <person name="Han C."/>
            <person name="Tapia R."/>
            <person name="Larimer F."/>
            <person name="Land M."/>
            <person name="Hauser L."/>
            <person name="Markowitz V."/>
            <person name="Cheng J.F."/>
            <person name="Hugenholtz P."/>
            <person name="Woyke T."/>
            <person name="Wu D."/>
            <person name="Aumann P."/>
            <person name="Schneider S."/>
            <person name="Lang E."/>
            <person name="Spring S."/>
            <person name="Klenk H.P."/>
            <person name="Eisen J.A."/>
        </authorList>
    </citation>
    <scope>NUCLEOTIDE SEQUENCE [LARGE SCALE GENOMIC DNA]</scope>
    <source>
        <strain evidence="3">ATCC 51133 / DSM 6946 / 5175</strain>
    </source>
</reference>
<dbReference type="Proteomes" id="UP000002222">
    <property type="component" value="Chromosome"/>
</dbReference>
<dbReference type="HOGENOM" id="CLU_2496730_0_0_7"/>
<dbReference type="AlphaFoldDB" id="D1B1K6"/>
<keyword evidence="1" id="KW-1133">Transmembrane helix</keyword>
<dbReference type="EMBL" id="CP001816">
    <property type="protein sequence ID" value="ACZ11976.1"/>
    <property type="molecule type" value="Genomic_DNA"/>
</dbReference>
<sequence length="86" mass="10389">MNMSEFILSIVVMIVLCMMYVFILRPVHRRYDAVFNHLLAKEIARRLYQETHPEFSYKVYHEDDLQRQIILGSAVKEFRRLVKKNS</sequence>
<evidence type="ECO:0000256" key="1">
    <source>
        <dbReference type="SAM" id="Phobius"/>
    </source>
</evidence>
<evidence type="ECO:0000313" key="2">
    <source>
        <dbReference type="EMBL" id="ACZ11976.1"/>
    </source>
</evidence>
<gene>
    <name evidence="2" type="ordered locus">Sdel_0946</name>
</gene>
<dbReference type="KEGG" id="sdl:Sdel_0946"/>
<proteinExistence type="predicted"/>
<organism evidence="2 3">
    <name type="scientific">Sulfurospirillum deleyianum (strain ATCC 51133 / DSM 6946 / 5175)</name>
    <dbReference type="NCBI Taxonomy" id="525898"/>
    <lineage>
        <taxon>Bacteria</taxon>
        <taxon>Pseudomonadati</taxon>
        <taxon>Campylobacterota</taxon>
        <taxon>Epsilonproteobacteria</taxon>
        <taxon>Campylobacterales</taxon>
        <taxon>Sulfurospirillaceae</taxon>
        <taxon>Sulfurospirillum</taxon>
    </lineage>
</organism>
<protein>
    <submittedName>
        <fullName evidence="2">Uncharacterized protein</fullName>
    </submittedName>
</protein>
<name>D1B1K6_SULD5</name>
<keyword evidence="1" id="KW-0812">Transmembrane</keyword>
<accession>D1B1K6</accession>
<evidence type="ECO:0000313" key="3">
    <source>
        <dbReference type="Proteomes" id="UP000002222"/>
    </source>
</evidence>
<keyword evidence="1" id="KW-0472">Membrane</keyword>